<organism evidence="1 2">
    <name type="scientific">Ixodes persulcatus</name>
    <name type="common">Taiga tick</name>
    <dbReference type="NCBI Taxonomy" id="34615"/>
    <lineage>
        <taxon>Eukaryota</taxon>
        <taxon>Metazoa</taxon>
        <taxon>Ecdysozoa</taxon>
        <taxon>Arthropoda</taxon>
        <taxon>Chelicerata</taxon>
        <taxon>Arachnida</taxon>
        <taxon>Acari</taxon>
        <taxon>Parasitiformes</taxon>
        <taxon>Ixodida</taxon>
        <taxon>Ixodoidea</taxon>
        <taxon>Ixodidae</taxon>
        <taxon>Ixodinae</taxon>
        <taxon>Ixodes</taxon>
    </lineage>
</organism>
<evidence type="ECO:0000313" key="1">
    <source>
        <dbReference type="EMBL" id="KAG0428952.1"/>
    </source>
</evidence>
<reference evidence="1 2" key="1">
    <citation type="journal article" date="2020" name="Cell">
        <title>Large-Scale Comparative Analyses of Tick Genomes Elucidate Their Genetic Diversity and Vector Capacities.</title>
        <authorList>
            <consortium name="Tick Genome and Microbiome Consortium (TIGMIC)"/>
            <person name="Jia N."/>
            <person name="Wang J."/>
            <person name="Shi W."/>
            <person name="Du L."/>
            <person name="Sun Y."/>
            <person name="Zhan W."/>
            <person name="Jiang J.F."/>
            <person name="Wang Q."/>
            <person name="Zhang B."/>
            <person name="Ji P."/>
            <person name="Bell-Sakyi L."/>
            <person name="Cui X.M."/>
            <person name="Yuan T.T."/>
            <person name="Jiang B.G."/>
            <person name="Yang W.F."/>
            <person name="Lam T.T."/>
            <person name="Chang Q.C."/>
            <person name="Ding S.J."/>
            <person name="Wang X.J."/>
            <person name="Zhu J.G."/>
            <person name="Ruan X.D."/>
            <person name="Zhao L."/>
            <person name="Wei J.T."/>
            <person name="Ye R.Z."/>
            <person name="Que T.C."/>
            <person name="Du C.H."/>
            <person name="Zhou Y.H."/>
            <person name="Cheng J.X."/>
            <person name="Dai P.F."/>
            <person name="Guo W.B."/>
            <person name="Han X.H."/>
            <person name="Huang E.J."/>
            <person name="Li L.F."/>
            <person name="Wei W."/>
            <person name="Gao Y.C."/>
            <person name="Liu J.Z."/>
            <person name="Shao H.Z."/>
            <person name="Wang X."/>
            <person name="Wang C.C."/>
            <person name="Yang T.C."/>
            <person name="Huo Q.B."/>
            <person name="Li W."/>
            <person name="Chen H.Y."/>
            <person name="Chen S.E."/>
            <person name="Zhou L.G."/>
            <person name="Ni X.B."/>
            <person name="Tian J.H."/>
            <person name="Sheng Y."/>
            <person name="Liu T."/>
            <person name="Pan Y.S."/>
            <person name="Xia L.Y."/>
            <person name="Li J."/>
            <person name="Zhao F."/>
            <person name="Cao W.C."/>
        </authorList>
    </citation>
    <scope>NUCLEOTIDE SEQUENCE [LARGE SCALE GENOMIC DNA]</scope>
    <source>
        <strain evidence="1">Iper-2018</strain>
    </source>
</reference>
<sequence>MDGKPSSWACLFTLLATAQVLLLAYGQQRKRSFAIDYENNCFLKDGEPFQIISGSMHYFRTLPEQWEDRLTTMKTAGLNTLQTYIEWSSHEPENGQYDFEGQRDIVRFIKIAERLGFLVILRPGPFIDAERDMGGFPYWLLSEDNTVRLRSSDQRYLKYVDRYLSKLLPLLKPLLYSNGGPVLMLQVENEYGSYHECDFVYTAHLKDLMRRHLGPDVLLYTTDGSGDGYLTCGKNDGAYSTIDFGPGSDVVASFAAQRRHQDRGPLMNSEFYSGWLDNWGDKHWEGNASAVAETLREMLTMNASVNIYVFHGGSSFGCTAGANLIKGVYAPNPTSYDYDAPMNEAGDPTEMFEALRQVISEVMGLEDIMTTGSAISSEFPLSFEQVGHGHGLMIYYTKISFRPRDPAVLHIPGLRDRGYVYVENEYKGLLSRMDNIYDVLVPIKKGQNLSIVVENQGRIADATGNNDTKTISFEKWGRTSTISLEYCQRRLSIRRASCVNRVQSEYPPEITRVSTEYSESRLSKRLATTVFLHGDPRVKPYKIGDFARSLDAAVGMKNVAALGAFQLNHVWVCTLHDVKTRDRLTSLGELTVKERRCVIVDPNLTEASLRVHWLPTYVNDEEVSAVFRSFGRIKDIQREMWRALGGEYEIETSTRIVTLLLRDGLTRDELPHQATVSGYPVLVSVAGRPPLCLRCRQVGHMGRQCKAPWCRLCREVGHTEDDCAPTYATRARGRVTTPANIQLMDHDETEETNEQNPTAVTAAIAAEPIVAAEAVVGPGAVAETSEPQVRDKSEAGEQGKPDTPKADTSEDTATPTQSATEATASPAVAAAPVVSSKLGPTPKTCSRETRVPIRQSSRQQRTKDK</sequence>
<accession>A0AC60Q7M4</accession>
<dbReference type="EMBL" id="JABSTQ010009460">
    <property type="protein sequence ID" value="KAG0428952.1"/>
    <property type="molecule type" value="Genomic_DNA"/>
</dbReference>
<proteinExistence type="predicted"/>
<dbReference type="Proteomes" id="UP000805193">
    <property type="component" value="Unassembled WGS sequence"/>
</dbReference>
<protein>
    <submittedName>
        <fullName evidence="1">Uncharacterized protein</fullName>
    </submittedName>
</protein>
<evidence type="ECO:0000313" key="2">
    <source>
        <dbReference type="Proteomes" id="UP000805193"/>
    </source>
</evidence>
<comment type="caution">
    <text evidence="1">The sequence shown here is derived from an EMBL/GenBank/DDBJ whole genome shotgun (WGS) entry which is preliminary data.</text>
</comment>
<keyword evidence="2" id="KW-1185">Reference proteome</keyword>
<gene>
    <name evidence="1" type="ORF">HPB47_024110</name>
</gene>
<name>A0AC60Q7M4_IXOPE</name>